<gene>
    <name evidence="1" type="ORF">E6C27_scaffold2741G00330</name>
</gene>
<sequence length="134" mass="15302">MKEDVKKEIIKSLDEGVIYPIVDSECVIPVQCVLKKGGMIVCTRDILKVLDDYLLRLPRETTKLLAKYNINHKVATSYHPQTNGQAKVSNIEIKKILEKVVNSSRKDWADHTAYKMPIGMSPYALVFEKACHYH</sequence>
<protein>
    <submittedName>
        <fullName evidence="1">Transposon Ty3-G Gag-Pol polyprotein</fullName>
    </submittedName>
</protein>
<dbReference type="GO" id="GO:0003676">
    <property type="term" value="F:nucleic acid binding"/>
    <property type="evidence" value="ECO:0007669"/>
    <property type="project" value="InterPro"/>
</dbReference>
<dbReference type="InterPro" id="IPR036397">
    <property type="entry name" value="RNaseH_sf"/>
</dbReference>
<dbReference type="OrthoDB" id="1903608at2759"/>
<accession>A0A5A7TM97</accession>
<evidence type="ECO:0000313" key="2">
    <source>
        <dbReference type="Proteomes" id="UP000321393"/>
    </source>
</evidence>
<dbReference type="Proteomes" id="UP000321393">
    <property type="component" value="Unassembled WGS sequence"/>
</dbReference>
<dbReference type="EMBL" id="SSTE01014821">
    <property type="protein sequence ID" value="KAA0044274.1"/>
    <property type="molecule type" value="Genomic_DNA"/>
</dbReference>
<comment type="caution">
    <text evidence="1">The sequence shown here is derived from an EMBL/GenBank/DDBJ whole genome shotgun (WGS) entry which is preliminary data.</text>
</comment>
<organism evidence="1 2">
    <name type="scientific">Cucumis melo var. makuwa</name>
    <name type="common">Oriental melon</name>
    <dbReference type="NCBI Taxonomy" id="1194695"/>
    <lineage>
        <taxon>Eukaryota</taxon>
        <taxon>Viridiplantae</taxon>
        <taxon>Streptophyta</taxon>
        <taxon>Embryophyta</taxon>
        <taxon>Tracheophyta</taxon>
        <taxon>Spermatophyta</taxon>
        <taxon>Magnoliopsida</taxon>
        <taxon>eudicotyledons</taxon>
        <taxon>Gunneridae</taxon>
        <taxon>Pentapetalae</taxon>
        <taxon>rosids</taxon>
        <taxon>fabids</taxon>
        <taxon>Cucurbitales</taxon>
        <taxon>Cucurbitaceae</taxon>
        <taxon>Benincaseae</taxon>
        <taxon>Cucumis</taxon>
    </lineage>
</organism>
<dbReference type="Gene3D" id="3.30.420.10">
    <property type="entry name" value="Ribonuclease H-like superfamily/Ribonuclease H"/>
    <property type="match status" value="1"/>
</dbReference>
<dbReference type="PANTHER" id="PTHR48475:SF1">
    <property type="entry name" value="RNASE H TYPE-1 DOMAIN-CONTAINING PROTEIN"/>
    <property type="match status" value="1"/>
</dbReference>
<dbReference type="PANTHER" id="PTHR48475">
    <property type="entry name" value="RIBONUCLEASE H"/>
    <property type="match status" value="1"/>
</dbReference>
<proteinExistence type="predicted"/>
<name>A0A5A7TM97_CUCMM</name>
<dbReference type="InterPro" id="IPR012337">
    <property type="entry name" value="RNaseH-like_sf"/>
</dbReference>
<dbReference type="AlphaFoldDB" id="A0A5A7TM97"/>
<reference evidence="1 2" key="1">
    <citation type="submission" date="2019-08" db="EMBL/GenBank/DDBJ databases">
        <title>Draft genome sequences of two oriental melons (Cucumis melo L. var makuwa).</title>
        <authorList>
            <person name="Kwon S.-Y."/>
        </authorList>
    </citation>
    <scope>NUCLEOTIDE SEQUENCE [LARGE SCALE GENOMIC DNA]</scope>
    <source>
        <strain evidence="2">cv. SW 3</strain>
        <tissue evidence="1">Leaf</tissue>
    </source>
</reference>
<dbReference type="SUPFAM" id="SSF53098">
    <property type="entry name" value="Ribonuclease H-like"/>
    <property type="match status" value="1"/>
</dbReference>
<evidence type="ECO:0000313" key="1">
    <source>
        <dbReference type="EMBL" id="KAA0044274.1"/>
    </source>
</evidence>